<keyword evidence="3" id="KW-1185">Reference proteome</keyword>
<reference evidence="3" key="1">
    <citation type="submission" date="2023-05" db="EMBL/GenBank/DDBJ databases">
        <title>Sedimentitalea sp. nov. JM2-8.</title>
        <authorList>
            <person name="Huang J."/>
        </authorList>
    </citation>
    <scope>NUCLEOTIDE SEQUENCE [LARGE SCALE GENOMIC DNA]</scope>
    <source>
        <strain evidence="3">KHS03</strain>
    </source>
</reference>
<organism evidence="2 3">
    <name type="scientific">Sedimentitalea todarodis</name>
    <dbReference type="NCBI Taxonomy" id="1631240"/>
    <lineage>
        <taxon>Bacteria</taxon>
        <taxon>Pseudomonadati</taxon>
        <taxon>Pseudomonadota</taxon>
        <taxon>Alphaproteobacteria</taxon>
        <taxon>Rhodobacterales</taxon>
        <taxon>Paracoccaceae</taxon>
        <taxon>Sedimentitalea</taxon>
    </lineage>
</organism>
<dbReference type="EMBL" id="JASMWN010000011">
    <property type="protein sequence ID" value="MDU9004967.1"/>
    <property type="molecule type" value="Genomic_DNA"/>
</dbReference>
<dbReference type="Proteomes" id="UP001255416">
    <property type="component" value="Unassembled WGS sequence"/>
</dbReference>
<evidence type="ECO:0000313" key="2">
    <source>
        <dbReference type="EMBL" id="MDU9004967.1"/>
    </source>
</evidence>
<gene>
    <name evidence="2" type="ORF">QO231_14025</name>
</gene>
<proteinExistence type="predicted"/>
<keyword evidence="1" id="KW-1133">Transmembrane helix</keyword>
<accession>A0ABU3VFK4</accession>
<sequence>MSDDVRRLVEASVREFVSEAQDKISKETAKTQTRTSLISGGLVLLGVLASSGFSFFTEDEGHSIEKTKIALALLSGDNAENALPARRFAVLLLLAETGVALSEEDRELWVRSGTIPALDFKSFGASTHFGTDPFMWAEAFEKAKKFEVPPKIVDEEQSP</sequence>
<comment type="caution">
    <text evidence="2">The sequence shown here is derived from an EMBL/GenBank/DDBJ whole genome shotgun (WGS) entry which is preliminary data.</text>
</comment>
<protein>
    <submittedName>
        <fullName evidence="2">Uncharacterized protein</fullName>
    </submittedName>
</protein>
<keyword evidence="1" id="KW-0472">Membrane</keyword>
<dbReference type="RefSeq" id="WP_316777473.1">
    <property type="nucleotide sequence ID" value="NZ_JASMWN010000011.1"/>
</dbReference>
<name>A0ABU3VFK4_9RHOB</name>
<keyword evidence="1" id="KW-0812">Transmembrane</keyword>
<evidence type="ECO:0000313" key="3">
    <source>
        <dbReference type="Proteomes" id="UP001255416"/>
    </source>
</evidence>
<evidence type="ECO:0000256" key="1">
    <source>
        <dbReference type="SAM" id="Phobius"/>
    </source>
</evidence>
<feature type="transmembrane region" description="Helical" evidence="1">
    <location>
        <begin position="36"/>
        <end position="56"/>
    </location>
</feature>